<dbReference type="GeneID" id="112056272"/>
<keyword evidence="2" id="KW-0813">Transport</keyword>
<keyword evidence="7" id="KW-0630">Potassium</keyword>
<evidence type="ECO:0000256" key="3">
    <source>
        <dbReference type="ARBA" id="ARBA00022538"/>
    </source>
</evidence>
<keyword evidence="10 13" id="KW-0472">Membrane</keyword>
<dbReference type="Gene3D" id="1.20.120.350">
    <property type="entry name" value="Voltage-gated potassium channels. Chain C"/>
    <property type="match status" value="1"/>
</dbReference>
<reference evidence="16" key="1">
    <citation type="submission" date="2025-08" db="UniProtKB">
        <authorList>
            <consortium name="RefSeq"/>
        </authorList>
    </citation>
    <scope>IDENTIFICATION</scope>
</reference>
<evidence type="ECO:0000256" key="10">
    <source>
        <dbReference type="ARBA" id="ARBA00023136"/>
    </source>
</evidence>
<keyword evidence="15" id="KW-1185">Reference proteome</keyword>
<dbReference type="InterPro" id="IPR005821">
    <property type="entry name" value="Ion_trans_dom"/>
</dbReference>
<evidence type="ECO:0000256" key="5">
    <source>
        <dbReference type="ARBA" id="ARBA00022826"/>
    </source>
</evidence>
<feature type="transmembrane region" description="Helical" evidence="13">
    <location>
        <begin position="284"/>
        <end position="309"/>
    </location>
</feature>
<evidence type="ECO:0000256" key="1">
    <source>
        <dbReference type="ARBA" id="ARBA00004141"/>
    </source>
</evidence>
<feature type="compositionally biased region" description="Basic and acidic residues" evidence="12">
    <location>
        <begin position="410"/>
        <end position="429"/>
    </location>
</feature>
<organism evidence="15 16">
    <name type="scientific">Bicyclus anynana</name>
    <name type="common">Squinting bush brown butterfly</name>
    <dbReference type="NCBI Taxonomy" id="110368"/>
    <lineage>
        <taxon>Eukaryota</taxon>
        <taxon>Metazoa</taxon>
        <taxon>Ecdysozoa</taxon>
        <taxon>Arthropoda</taxon>
        <taxon>Hexapoda</taxon>
        <taxon>Insecta</taxon>
        <taxon>Pterygota</taxon>
        <taxon>Neoptera</taxon>
        <taxon>Endopterygota</taxon>
        <taxon>Lepidoptera</taxon>
        <taxon>Glossata</taxon>
        <taxon>Ditrysia</taxon>
        <taxon>Papilionoidea</taxon>
        <taxon>Nymphalidae</taxon>
        <taxon>Satyrinae</taxon>
        <taxon>Satyrini</taxon>
        <taxon>Mycalesina</taxon>
        <taxon>Bicyclus</taxon>
    </lineage>
</organism>
<evidence type="ECO:0000256" key="12">
    <source>
        <dbReference type="SAM" id="MobiDB-lite"/>
    </source>
</evidence>
<keyword evidence="3" id="KW-0633">Potassium transport</keyword>
<sequence>MTYTQHRDTQETLAVLDRLDLDTEKPSDEEVARKFGFEEDYYNGTVSWWQQLKPQMWSLFDEPYSSNAAKIIGVISVFFICVSIISFCLKTHPDMRVPVIRNYTVTTANQTQSWALDKVQTNAHVAFFYIECVCNAWFTLEILVRFISSPNKCEFIKSSVNIIDYIATMSFYIDLILQKYASHVENADILEFFSIIRIMRLFKLTRHSSGLKILIQTFRASAKELTLLVFFLVLGIVIFASLVYYAERIQTNPHNDFNSIPLGLWWALVTMTTVGYGDMAPKTYVGMFVGALCALAGVLTIALPVPVIVSNFAMYYSHTQARAKLPKKRRRVINVEPTRPPMRAPGVPGGPAGPIAPVASLMPGMDLTVATRLTPSPRDMSPALAIAIPMMKSVNLVPAQCFDNMAYHTERPEEKPTEESKNCSRHDSVESDNTVKANDYNSEHYDKIEEKTDARTPLLRNHKIESLDENKLRDTNIEKRKSSAST</sequence>
<feature type="transmembrane region" description="Helical" evidence="13">
    <location>
        <begin position="68"/>
        <end position="89"/>
    </location>
</feature>
<dbReference type="PANTHER" id="PTHR11537:SF252">
    <property type="entry name" value="POTASSIUM VOLTAGE-GATED CHANNEL PROTEIN SHAW"/>
    <property type="match status" value="1"/>
</dbReference>
<dbReference type="Pfam" id="PF00520">
    <property type="entry name" value="Ion_trans"/>
    <property type="match status" value="1"/>
</dbReference>
<evidence type="ECO:0000256" key="6">
    <source>
        <dbReference type="ARBA" id="ARBA00022882"/>
    </source>
</evidence>
<dbReference type="PRINTS" id="PR00169">
    <property type="entry name" value="KCHANNEL"/>
</dbReference>
<accession>A0ABM3LW08</accession>
<dbReference type="SUPFAM" id="SSF81324">
    <property type="entry name" value="Voltage-gated potassium channels"/>
    <property type="match status" value="1"/>
</dbReference>
<keyword evidence="6" id="KW-0851">Voltage-gated channel</keyword>
<feature type="domain" description="Ion transport" evidence="14">
    <location>
        <begin position="70"/>
        <end position="320"/>
    </location>
</feature>
<feature type="transmembrane region" description="Helical" evidence="13">
    <location>
        <begin position="258"/>
        <end position="277"/>
    </location>
</feature>
<evidence type="ECO:0000313" key="16">
    <source>
        <dbReference type="RefSeq" id="XP_052743246.1"/>
    </source>
</evidence>
<keyword evidence="4 13" id="KW-0812">Transmembrane</keyword>
<dbReference type="InterPro" id="IPR027359">
    <property type="entry name" value="Volt_channel_dom_sf"/>
</dbReference>
<dbReference type="InterPro" id="IPR028325">
    <property type="entry name" value="VG_K_chnl"/>
</dbReference>
<dbReference type="InterPro" id="IPR003974">
    <property type="entry name" value="K_chnl_volt-dep_Kv3"/>
</dbReference>
<evidence type="ECO:0000256" key="7">
    <source>
        <dbReference type="ARBA" id="ARBA00022958"/>
    </source>
</evidence>
<feature type="compositionally biased region" description="Basic and acidic residues" evidence="12">
    <location>
        <begin position="462"/>
        <end position="486"/>
    </location>
</feature>
<keyword evidence="8 13" id="KW-1133">Transmembrane helix</keyword>
<dbReference type="PRINTS" id="PR01491">
    <property type="entry name" value="KVCHANNEL"/>
</dbReference>
<keyword evidence="5" id="KW-0631">Potassium channel</keyword>
<feature type="transmembrane region" description="Helical" evidence="13">
    <location>
        <begin position="225"/>
        <end position="246"/>
    </location>
</feature>
<dbReference type="RefSeq" id="XP_052743246.1">
    <property type="nucleotide sequence ID" value="XM_052887286.1"/>
</dbReference>
<dbReference type="PANTHER" id="PTHR11537">
    <property type="entry name" value="VOLTAGE-GATED POTASSIUM CHANNEL"/>
    <property type="match status" value="1"/>
</dbReference>
<evidence type="ECO:0000259" key="14">
    <source>
        <dbReference type="Pfam" id="PF00520"/>
    </source>
</evidence>
<proteinExistence type="predicted"/>
<dbReference type="PRINTS" id="PR01498">
    <property type="entry name" value="SHAWCHANNEL"/>
</dbReference>
<feature type="compositionally biased region" description="Basic and acidic residues" evidence="12">
    <location>
        <begin position="441"/>
        <end position="454"/>
    </location>
</feature>
<evidence type="ECO:0000256" key="13">
    <source>
        <dbReference type="SAM" id="Phobius"/>
    </source>
</evidence>
<keyword evidence="11" id="KW-0407">Ion channel</keyword>
<feature type="compositionally biased region" description="Polar residues" evidence="12">
    <location>
        <begin position="431"/>
        <end position="440"/>
    </location>
</feature>
<protein>
    <submittedName>
        <fullName evidence="16">Potassium voltage-gated channel protein Shaw isoform X2</fullName>
    </submittedName>
</protein>
<evidence type="ECO:0000313" key="15">
    <source>
        <dbReference type="Proteomes" id="UP001652582"/>
    </source>
</evidence>
<comment type="subcellular location">
    <subcellularLocation>
        <location evidence="1">Membrane</location>
        <topology evidence="1">Multi-pass membrane protein</topology>
    </subcellularLocation>
</comment>
<name>A0ABM3LW08_BICAN</name>
<evidence type="ECO:0000256" key="4">
    <source>
        <dbReference type="ARBA" id="ARBA00022692"/>
    </source>
</evidence>
<feature type="region of interest" description="Disordered" evidence="12">
    <location>
        <begin position="410"/>
        <end position="486"/>
    </location>
</feature>
<dbReference type="InterPro" id="IPR003968">
    <property type="entry name" value="K_chnl_volt-dep_Kv"/>
</dbReference>
<keyword evidence="9" id="KW-0406">Ion transport</keyword>
<evidence type="ECO:0000256" key="2">
    <source>
        <dbReference type="ARBA" id="ARBA00022448"/>
    </source>
</evidence>
<dbReference type="Gene3D" id="1.10.287.70">
    <property type="match status" value="1"/>
</dbReference>
<evidence type="ECO:0000256" key="11">
    <source>
        <dbReference type="ARBA" id="ARBA00023303"/>
    </source>
</evidence>
<dbReference type="Proteomes" id="UP001652582">
    <property type="component" value="Chromosome 19"/>
</dbReference>
<gene>
    <name evidence="16" type="primary">LOC112056272</name>
</gene>
<evidence type="ECO:0000256" key="9">
    <source>
        <dbReference type="ARBA" id="ARBA00023065"/>
    </source>
</evidence>
<evidence type="ECO:0000256" key="8">
    <source>
        <dbReference type="ARBA" id="ARBA00022989"/>
    </source>
</evidence>